<proteinExistence type="predicted"/>
<protein>
    <submittedName>
        <fullName evidence="1">Uncharacterized protein</fullName>
    </submittedName>
</protein>
<name>A0A7S4N7K8_9STRA</name>
<organism evidence="1">
    <name type="scientific">Odontella aurita</name>
    <dbReference type="NCBI Taxonomy" id="265563"/>
    <lineage>
        <taxon>Eukaryota</taxon>
        <taxon>Sar</taxon>
        <taxon>Stramenopiles</taxon>
        <taxon>Ochrophyta</taxon>
        <taxon>Bacillariophyta</taxon>
        <taxon>Mediophyceae</taxon>
        <taxon>Biddulphiophycidae</taxon>
        <taxon>Eupodiscales</taxon>
        <taxon>Odontellaceae</taxon>
        <taxon>Odontella</taxon>
    </lineage>
</organism>
<accession>A0A7S4N7K8</accession>
<evidence type="ECO:0000313" key="1">
    <source>
        <dbReference type="EMBL" id="CAE2269989.1"/>
    </source>
</evidence>
<dbReference type="AlphaFoldDB" id="A0A7S4N7K8"/>
<reference evidence="1" key="1">
    <citation type="submission" date="2021-01" db="EMBL/GenBank/DDBJ databases">
        <authorList>
            <person name="Corre E."/>
            <person name="Pelletier E."/>
            <person name="Niang G."/>
            <person name="Scheremetjew M."/>
            <person name="Finn R."/>
            <person name="Kale V."/>
            <person name="Holt S."/>
            <person name="Cochrane G."/>
            <person name="Meng A."/>
            <person name="Brown T."/>
            <person name="Cohen L."/>
        </authorList>
    </citation>
    <scope>NUCLEOTIDE SEQUENCE</scope>
    <source>
        <strain evidence="1">Isolate 1302-5</strain>
    </source>
</reference>
<dbReference type="EMBL" id="HBKQ01045577">
    <property type="protein sequence ID" value="CAE2269989.1"/>
    <property type="molecule type" value="Transcribed_RNA"/>
</dbReference>
<sequence length="520" mass="57569">MTEIGSSFEKVRSYQEKAMALLDPPPNRELVIDDVARAFDILLSAAGGPEHFPLVDRDICGVVTLSAQIGFLADVYRALLLSAHLLLEMRVGDADTTVVLSLRSTKRRCKALLRVISTIGQTTLPSSRFQLLQECFEISANGKRALISLDDEDVGELQGEEDICHHAVTNQVQVEKKTEILAGTSQLAASQGLVPDYTQGSTSVSNALGESDDSEKGRTVPLSFDRRQLAEEENTLLDIAFPFTKVKSQKTCVEWKGCKNFAKKRKFESIGDVSSYDTVATKRNNRKSLGPIKNITPLLRKTGVVKEGWLVLEDFTNKHDNERSKSTGSRLVVTRSDLVEEKRCFVRLLACGILFISVGPVMCGSPEKTIMLYLQDGCMCEAVAKSSTFHFQIKGVQPIQCHLKTCICSAMENNCFSRENDTGATSFDRTLPNRQHHAIGTVRVLFSVDETTGGGLAEGFSWVSTLSEIAASASTLGRLQHFIRQEWGDSEWQSKGDRHCLHIVDAWRQFLKDAKSRRGK</sequence>
<gene>
    <name evidence="1" type="ORF">OAUR00152_LOCUS31405</name>
</gene>